<protein>
    <recommendedName>
        <fullName evidence="5">AB hydrolase-1 domain-containing protein</fullName>
    </recommendedName>
</protein>
<dbReference type="AlphaFoldDB" id="A0A0U1LI38"/>
<dbReference type="InterPro" id="IPR017853">
    <property type="entry name" value="GH"/>
</dbReference>
<dbReference type="Pfam" id="PF11790">
    <property type="entry name" value="Glyco_hydro_cc"/>
    <property type="match status" value="1"/>
</dbReference>
<keyword evidence="4" id="KW-1185">Reference proteome</keyword>
<dbReference type="PANTHER" id="PTHR34154:SF14">
    <property type="entry name" value="ASL1-LIKE GLYCOSYL HYDROLASE CATALYTIC DOMAIN-CONTAINING PROTEIN"/>
    <property type="match status" value="1"/>
</dbReference>
<feature type="domain" description="AB hydrolase-1" evidence="2">
    <location>
        <begin position="34"/>
        <end position="291"/>
    </location>
</feature>
<gene>
    <name evidence="3" type="ORF">PISL3812_00027</name>
</gene>
<dbReference type="InterPro" id="IPR024655">
    <property type="entry name" value="Asl1_glyco_hydro_catalytic"/>
</dbReference>
<dbReference type="InterPro" id="IPR053183">
    <property type="entry name" value="ASL1"/>
</dbReference>
<dbReference type="PANTHER" id="PTHR34154">
    <property type="entry name" value="ALKALI-SENSITIVE LINKAGE PROTEIN 1"/>
    <property type="match status" value="1"/>
</dbReference>
<evidence type="ECO:0000259" key="2">
    <source>
        <dbReference type="Pfam" id="PF12697"/>
    </source>
</evidence>
<evidence type="ECO:0000313" key="4">
    <source>
        <dbReference type="Proteomes" id="UP000054383"/>
    </source>
</evidence>
<dbReference type="OrthoDB" id="5959761at2759"/>
<dbReference type="SUPFAM" id="SSF51445">
    <property type="entry name" value="(Trans)glycosidases"/>
    <property type="match status" value="1"/>
</dbReference>
<dbReference type="Gene3D" id="3.40.50.1820">
    <property type="entry name" value="alpha/beta hydrolase"/>
    <property type="match status" value="1"/>
</dbReference>
<evidence type="ECO:0000259" key="1">
    <source>
        <dbReference type="Pfam" id="PF11790"/>
    </source>
</evidence>
<evidence type="ECO:0008006" key="5">
    <source>
        <dbReference type="Google" id="ProtNLM"/>
    </source>
</evidence>
<accession>A0A0U1LI38</accession>
<dbReference type="Gene3D" id="3.20.20.80">
    <property type="entry name" value="Glycosidases"/>
    <property type="match status" value="1"/>
</dbReference>
<dbReference type="InterPro" id="IPR000073">
    <property type="entry name" value="AB_hydrolase_1"/>
</dbReference>
<proteinExistence type="predicted"/>
<dbReference type="Proteomes" id="UP000054383">
    <property type="component" value="Unassembled WGS sequence"/>
</dbReference>
<sequence>MQSLSIKTFFGTEIHFTIFKPPSIPEEQITRPLLVFLHYWGGSSATWHKLTSYKSPFSLSNEYPCIAIDLRGWGLSTGPPSAPDHSITPTASDVISVLTHLNTDPTTSHLFKNGIIIVGHSMGAKVVLATLNRVPDASLGLVKGLVLVAPSPPTPLVLPPDMSEQQRGAYSSEQSIRWTVENVLSNKELLTDDDFSIIIRDSSKGNTFAKDGWLLHGMQEDISLDLRNAGLRPAAKGLKIEVLAGELDIVEQKDRVEQEVVQALRSNGFHVDFTVLKGVKHLIPLEDPEKISHCSSRFELKKREFIMLPKVLMSNAASVVVLCSALVDGTRALQHEVRYRRSNTSLTPNGKKAGSAGGNAVSFWEPHLGWRYDWNSKQSSSHNTEYVPMLWGDGDASDQDAQKYQEFQNLRTTPTYLLGFNEPDCSPPDSSSIAEDKGAQVWNDLIAPWGQKGVLLGSPAMCKQANEDWLYPFESQISRGWDFTAIHVYKNSMDGVNKDLDHYWDTYGKPIWVTEFGCVDDQNGFTPCSDQSEINLFINDIVDLFEGDDRVYAYAYIDGNGLGDVWLPTSNGQLTESGQTYLSAISKYS</sequence>
<dbReference type="GO" id="GO:0071966">
    <property type="term" value="P:fungal-type cell wall polysaccharide metabolic process"/>
    <property type="evidence" value="ECO:0007669"/>
    <property type="project" value="TreeGrafter"/>
</dbReference>
<organism evidence="3 4">
    <name type="scientific">Talaromyces islandicus</name>
    <name type="common">Penicillium islandicum</name>
    <dbReference type="NCBI Taxonomy" id="28573"/>
    <lineage>
        <taxon>Eukaryota</taxon>
        <taxon>Fungi</taxon>
        <taxon>Dikarya</taxon>
        <taxon>Ascomycota</taxon>
        <taxon>Pezizomycotina</taxon>
        <taxon>Eurotiomycetes</taxon>
        <taxon>Eurotiomycetidae</taxon>
        <taxon>Eurotiales</taxon>
        <taxon>Trichocomaceae</taxon>
        <taxon>Talaromyces</taxon>
        <taxon>Talaromyces sect. Islandici</taxon>
    </lineage>
</organism>
<evidence type="ECO:0000313" key="3">
    <source>
        <dbReference type="EMBL" id="CRG82683.1"/>
    </source>
</evidence>
<reference evidence="3 4" key="1">
    <citation type="submission" date="2015-04" db="EMBL/GenBank/DDBJ databases">
        <authorList>
            <person name="Syromyatnikov M.Y."/>
            <person name="Popov V.N."/>
        </authorList>
    </citation>
    <scope>NUCLEOTIDE SEQUENCE [LARGE SCALE GENOMIC DNA]</scope>
    <source>
        <strain evidence="3">WF-38-12</strain>
    </source>
</reference>
<dbReference type="STRING" id="28573.A0A0U1LI38"/>
<dbReference type="EMBL" id="CVMT01000001">
    <property type="protein sequence ID" value="CRG82683.1"/>
    <property type="molecule type" value="Genomic_DNA"/>
</dbReference>
<name>A0A0U1LI38_TALIS</name>
<dbReference type="GO" id="GO:0009277">
    <property type="term" value="C:fungal-type cell wall"/>
    <property type="evidence" value="ECO:0007669"/>
    <property type="project" value="TreeGrafter"/>
</dbReference>
<feature type="domain" description="Asl1-like glycosyl hydrolase catalytic" evidence="1">
    <location>
        <begin position="363"/>
        <end position="581"/>
    </location>
</feature>
<dbReference type="Pfam" id="PF12697">
    <property type="entry name" value="Abhydrolase_6"/>
    <property type="match status" value="1"/>
</dbReference>
<dbReference type="SUPFAM" id="SSF53474">
    <property type="entry name" value="alpha/beta-Hydrolases"/>
    <property type="match status" value="1"/>
</dbReference>
<dbReference type="InterPro" id="IPR029058">
    <property type="entry name" value="AB_hydrolase_fold"/>
</dbReference>